<dbReference type="SFLD" id="SFLDS00001">
    <property type="entry name" value="Enolase"/>
    <property type="match status" value="1"/>
</dbReference>
<dbReference type="InterPro" id="IPR034593">
    <property type="entry name" value="DgoD-like"/>
</dbReference>
<keyword evidence="5" id="KW-1185">Reference proteome</keyword>
<feature type="domain" description="Mandelate racemase/muconate lactonizing enzyme C-terminal" evidence="3">
    <location>
        <begin position="153"/>
        <end position="249"/>
    </location>
</feature>
<dbReference type="EMBL" id="LT629750">
    <property type="protein sequence ID" value="SDS36216.1"/>
    <property type="molecule type" value="Genomic_DNA"/>
</dbReference>
<dbReference type="PROSITE" id="PS00909">
    <property type="entry name" value="MR_MLE_2"/>
    <property type="match status" value="1"/>
</dbReference>
<gene>
    <name evidence="4" type="ORF">SAMN05444158_1823</name>
</gene>
<dbReference type="PANTHER" id="PTHR48080:SF3">
    <property type="entry name" value="ENOLASE SUPERFAMILY MEMBER DDB_G0284701"/>
    <property type="match status" value="1"/>
</dbReference>
<evidence type="ECO:0000259" key="3">
    <source>
        <dbReference type="SMART" id="SM00922"/>
    </source>
</evidence>
<dbReference type="GO" id="GO:0009063">
    <property type="term" value="P:amino acid catabolic process"/>
    <property type="evidence" value="ECO:0007669"/>
    <property type="project" value="InterPro"/>
</dbReference>
<sequence length="379" mass="40557">MSRIESVEVFPVGVRVKSTFTFASGSAGGAGDEVILIYVKIRDDDGVVGWGECRPMRQWSYETPESAVSTIRRHLAPAIIGHDVSDRAGLHARMNAAIGRGTSTGQPIAKSAIDIAIHDLVAKRAGLPLREFLGGARERRDLSISFTITGHDAEEARQQMLAGQADGYRHFNFKAAVQPETDIAVAKALKQTIASGGFLWSDANQGFNITGAKYVARAFEEIGVDILEQPLPADQFTAMRELRRATRIPLAVDEASVSPGDFLNHVAAGLVDYLIIKVTRSGGVWPSLQQIAVAQAAGLPMLVSGLTDGLLTKMAACQLASVFGLDGPVALNGTQFIDEAGLYPAKSGIERGGMIRLNDIPGIGVEPDQDYLKQHARDI</sequence>
<dbReference type="GO" id="GO:0000287">
    <property type="term" value="F:magnesium ion binding"/>
    <property type="evidence" value="ECO:0007669"/>
    <property type="project" value="UniProtKB-ARBA"/>
</dbReference>
<dbReference type="InterPro" id="IPR018110">
    <property type="entry name" value="Mandel_Rmase/mucon_lact_enz_CS"/>
</dbReference>
<dbReference type="SUPFAM" id="SSF54826">
    <property type="entry name" value="Enolase N-terminal domain-like"/>
    <property type="match status" value="1"/>
</dbReference>
<dbReference type="RefSeq" id="WP_146686993.1">
    <property type="nucleotide sequence ID" value="NZ_LT629750.1"/>
</dbReference>
<protein>
    <submittedName>
        <fullName evidence="4">Muconate cycloisomerase</fullName>
    </submittedName>
</protein>
<dbReference type="Gene3D" id="3.30.390.10">
    <property type="entry name" value="Enolase-like, N-terminal domain"/>
    <property type="match status" value="1"/>
</dbReference>
<dbReference type="InterPro" id="IPR029065">
    <property type="entry name" value="Enolase_C-like"/>
</dbReference>
<dbReference type="Proteomes" id="UP000243904">
    <property type="component" value="Chromosome I"/>
</dbReference>
<keyword evidence="2" id="KW-0479">Metal-binding</keyword>
<dbReference type="InterPro" id="IPR013342">
    <property type="entry name" value="Mandelate_racemase_C"/>
</dbReference>
<dbReference type="SMART" id="SM00922">
    <property type="entry name" value="MR_MLE"/>
    <property type="match status" value="1"/>
</dbReference>
<evidence type="ECO:0000313" key="4">
    <source>
        <dbReference type="EMBL" id="SDS36216.1"/>
    </source>
</evidence>
<name>A0A1H1RL05_9BRAD</name>
<dbReference type="Pfam" id="PF13378">
    <property type="entry name" value="MR_MLE_C"/>
    <property type="match status" value="1"/>
</dbReference>
<accession>A0A1H1RL05</accession>
<dbReference type="SUPFAM" id="SSF51604">
    <property type="entry name" value="Enolase C-terminal domain-like"/>
    <property type="match status" value="1"/>
</dbReference>
<dbReference type="AlphaFoldDB" id="A0A1H1RL05"/>
<dbReference type="SFLD" id="SFLDG00180">
    <property type="entry name" value="muconate_cycloisomerase"/>
    <property type="match status" value="1"/>
</dbReference>
<comment type="similarity">
    <text evidence="1">Belongs to the mandelate racemase/muconate lactonizing enzyme family.</text>
</comment>
<dbReference type="Gene3D" id="3.20.20.120">
    <property type="entry name" value="Enolase-like C-terminal domain"/>
    <property type="match status" value="1"/>
</dbReference>
<reference evidence="5" key="1">
    <citation type="submission" date="2016-10" db="EMBL/GenBank/DDBJ databases">
        <authorList>
            <person name="Varghese N."/>
            <person name="Submissions S."/>
        </authorList>
    </citation>
    <scope>NUCLEOTIDE SEQUENCE [LARGE SCALE GENOMIC DNA]</scope>
    <source>
        <strain evidence="5">GAS369</strain>
    </source>
</reference>
<dbReference type="GO" id="GO:0016853">
    <property type="term" value="F:isomerase activity"/>
    <property type="evidence" value="ECO:0007669"/>
    <property type="project" value="UniProtKB-KW"/>
</dbReference>
<dbReference type="Pfam" id="PF02746">
    <property type="entry name" value="MR_MLE_N"/>
    <property type="match status" value="1"/>
</dbReference>
<evidence type="ECO:0000313" key="5">
    <source>
        <dbReference type="Proteomes" id="UP000243904"/>
    </source>
</evidence>
<dbReference type="PANTHER" id="PTHR48080">
    <property type="entry name" value="D-GALACTONATE DEHYDRATASE-RELATED"/>
    <property type="match status" value="1"/>
</dbReference>
<dbReference type="InterPro" id="IPR029017">
    <property type="entry name" value="Enolase-like_N"/>
</dbReference>
<dbReference type="InterPro" id="IPR036849">
    <property type="entry name" value="Enolase-like_C_sf"/>
</dbReference>
<dbReference type="InterPro" id="IPR013341">
    <property type="entry name" value="Mandelate_racemase_N_dom"/>
</dbReference>
<keyword evidence="4" id="KW-0413">Isomerase</keyword>
<proteinExistence type="inferred from homology"/>
<organism evidence="4 5">
    <name type="scientific">Bradyrhizobium canariense</name>
    <dbReference type="NCBI Taxonomy" id="255045"/>
    <lineage>
        <taxon>Bacteria</taxon>
        <taxon>Pseudomonadati</taxon>
        <taxon>Pseudomonadota</taxon>
        <taxon>Alphaproteobacteria</taxon>
        <taxon>Hyphomicrobiales</taxon>
        <taxon>Nitrobacteraceae</taxon>
        <taxon>Bradyrhizobium</taxon>
    </lineage>
</organism>
<evidence type="ECO:0000256" key="1">
    <source>
        <dbReference type="ARBA" id="ARBA00008031"/>
    </source>
</evidence>
<evidence type="ECO:0000256" key="2">
    <source>
        <dbReference type="ARBA" id="ARBA00022723"/>
    </source>
</evidence>